<dbReference type="EMBL" id="VEVQ02000002">
    <property type="protein sequence ID" value="NHN25009.1"/>
    <property type="molecule type" value="Genomic_DNA"/>
</dbReference>
<comment type="caution">
    <text evidence="2">The sequence shown here is derived from an EMBL/GenBank/DDBJ whole genome shotgun (WGS) entry which is preliminary data.</text>
</comment>
<organism evidence="2 3">
    <name type="scientific">Flavobacterium jejuense</name>
    <dbReference type="NCBI Taxonomy" id="1544455"/>
    <lineage>
        <taxon>Bacteria</taxon>
        <taxon>Pseudomonadati</taxon>
        <taxon>Bacteroidota</taxon>
        <taxon>Flavobacteriia</taxon>
        <taxon>Flavobacteriales</taxon>
        <taxon>Flavobacteriaceae</taxon>
        <taxon>Flavobacterium</taxon>
    </lineage>
</organism>
<proteinExistence type="predicted"/>
<sequence length="184" mass="20922">MIQDTLIDGARSLDGVPDSMDPLEWIQGKIMPAPAENLVLDLSLESGDYRGHIIDGFLTLYHRQLKEALTHLGVDNIAYFPVRIRDQNTDSTEDGYFLANIIGRIDCIDMEKSKIKRSPSDIDESDFEIQSLAIDESKTNGAKIFRLYSDPTLVIINQELKDYFDQTDMLVGVELLKTEDYSEW</sequence>
<gene>
    <name evidence="2" type="ORF">FIA58_004890</name>
</gene>
<reference evidence="3" key="1">
    <citation type="submission" date="2019-05" db="EMBL/GenBank/DDBJ databases">
        <title>Flavobacterium profundi sp. nov., isolated from a deep-sea seamount.</title>
        <authorList>
            <person name="Zhang D.-C."/>
        </authorList>
    </citation>
    <scope>NUCLEOTIDE SEQUENCE [LARGE SCALE GENOMIC DNA]</scope>
    <source>
        <strain evidence="3">EC11</strain>
    </source>
</reference>
<dbReference type="Pfam" id="PF07791">
    <property type="entry name" value="Imm11"/>
    <property type="match status" value="1"/>
</dbReference>
<protein>
    <recommendedName>
        <fullName evidence="1">Immunity MXAN-0049 protein domain-containing protein</fullName>
    </recommendedName>
</protein>
<dbReference type="InterPro" id="IPR012433">
    <property type="entry name" value="Imm11"/>
</dbReference>
<keyword evidence="3" id="KW-1185">Reference proteome</keyword>
<feature type="domain" description="Immunity MXAN-0049 protein" evidence="1">
    <location>
        <begin position="63"/>
        <end position="175"/>
    </location>
</feature>
<accession>A0ABX0IQD2</accession>
<evidence type="ECO:0000313" key="3">
    <source>
        <dbReference type="Proteomes" id="UP000817854"/>
    </source>
</evidence>
<reference evidence="2 3" key="2">
    <citation type="submission" date="2019-05" db="EMBL/GenBank/DDBJ databases">
        <authorList>
            <person name="Lianzixin W."/>
        </authorList>
    </citation>
    <scope>NUCLEOTIDE SEQUENCE [LARGE SCALE GENOMIC DNA]</scope>
    <source>
        <strain evidence="2 3">EC11</strain>
    </source>
</reference>
<dbReference type="RefSeq" id="WP_140960647.1">
    <property type="nucleotide sequence ID" value="NZ_VEVQ02000002.1"/>
</dbReference>
<name>A0ABX0IQD2_9FLAO</name>
<dbReference type="Proteomes" id="UP000817854">
    <property type="component" value="Unassembled WGS sequence"/>
</dbReference>
<evidence type="ECO:0000259" key="1">
    <source>
        <dbReference type="Pfam" id="PF07791"/>
    </source>
</evidence>
<reference evidence="2 3" key="3">
    <citation type="submission" date="2020-02" db="EMBL/GenBank/DDBJ databases">
        <title>Flavobacterium profundi sp. nov., isolated from a deep-sea seamount.</title>
        <authorList>
            <person name="Zhang D.-C."/>
        </authorList>
    </citation>
    <scope>NUCLEOTIDE SEQUENCE [LARGE SCALE GENOMIC DNA]</scope>
    <source>
        <strain evidence="2 3">EC11</strain>
    </source>
</reference>
<evidence type="ECO:0000313" key="2">
    <source>
        <dbReference type="EMBL" id="NHN25009.1"/>
    </source>
</evidence>